<feature type="region of interest" description="Disordered" evidence="1">
    <location>
        <begin position="177"/>
        <end position="207"/>
    </location>
</feature>
<evidence type="ECO:0000313" key="2">
    <source>
        <dbReference type="EMBL" id="PYI11689.1"/>
    </source>
</evidence>
<dbReference type="AlphaFoldDB" id="A0A319F6S0"/>
<dbReference type="STRING" id="1448318.A0A319F6S0"/>
<gene>
    <name evidence="2" type="ORF">BO78DRAFT_303248</name>
</gene>
<sequence>MKKGPLPFTRIPCNYPLYDANQLQEPPAGAIICGVTKETLVTELNKRGVAYKDLLEFYAWGSLQGTPKCRNIPTKDRKISALIKILYNLDDKHQPRSTDELCELGRDAGPRLLKPSAVTENLLPISRFYPNPPGPETELKRGYVRPIDAPEFVPDLYLERMAEKSVWKIKRGRTGEQALAPAVKKQEEEASRQSDERQQGEASRHVPAIDREAHLPIVEEIERVVIKFAYSELERDPTAASLEAARPYITATGEGSLTSVIFGAFPATSQVQLAHSPQASNSLHFDKNGHVYPYRGRGPVWSNFSSAADCVIVAGRLLDAGSTKVDRSRQGWQGRFTPVERAFIEATDVNWDVCSLKESIELRDRFLRLIQPAHAPGEDIEHLRHIWQLSAHNFDQFRAIYTDTSDPCACNFPAGSNAYGRCTSAATSGLKSNRDGISLQDALSQTLAVQRRIRCERCGKKFVNCRRRYTKLAWRLALKPGPKLSARSHTQDLTIAYFDEQGREQTASYRWLGGIYSHNGHMRLYWTDANRGEHDNTGMLRMYDSTENRGLIVGGIAPASWADRVPEEYWRDKQIPLLFYERIMNPSTGDLHVALSTVTNMLQTTGQGKLILKQNPGWAPSGNPGGQDVYPWKPLLPPLGRRFN</sequence>
<dbReference type="Proteomes" id="UP000248423">
    <property type="component" value="Unassembled WGS sequence"/>
</dbReference>
<proteinExistence type="predicted"/>
<dbReference type="EMBL" id="KZ826317">
    <property type="protein sequence ID" value="PYI11689.1"/>
    <property type="molecule type" value="Genomic_DNA"/>
</dbReference>
<reference evidence="2 3" key="1">
    <citation type="submission" date="2018-02" db="EMBL/GenBank/DDBJ databases">
        <title>The genomes of Aspergillus section Nigri reveals drivers in fungal speciation.</title>
        <authorList>
            <consortium name="DOE Joint Genome Institute"/>
            <person name="Vesth T.C."/>
            <person name="Nybo J."/>
            <person name="Theobald S."/>
            <person name="Brandl J."/>
            <person name="Frisvad J.C."/>
            <person name="Nielsen K.F."/>
            <person name="Lyhne E.K."/>
            <person name="Kogle M.E."/>
            <person name="Kuo A."/>
            <person name="Riley R."/>
            <person name="Clum A."/>
            <person name="Nolan M."/>
            <person name="Lipzen A."/>
            <person name="Salamov A."/>
            <person name="Henrissat B."/>
            <person name="Wiebenga A."/>
            <person name="De vries R.P."/>
            <person name="Grigoriev I.V."/>
            <person name="Mortensen U.H."/>
            <person name="Andersen M.R."/>
            <person name="Baker S.E."/>
        </authorList>
    </citation>
    <scope>NUCLEOTIDE SEQUENCE [LARGE SCALE GENOMIC DNA]</scope>
    <source>
        <strain evidence="2 3">CBS 121057</strain>
    </source>
</reference>
<evidence type="ECO:0000313" key="3">
    <source>
        <dbReference type="Proteomes" id="UP000248423"/>
    </source>
</evidence>
<accession>A0A319F6S0</accession>
<feature type="compositionally biased region" description="Basic and acidic residues" evidence="1">
    <location>
        <begin position="184"/>
        <end position="207"/>
    </location>
</feature>
<protein>
    <submittedName>
        <fullName evidence="2">Uncharacterized protein</fullName>
    </submittedName>
</protein>
<organism evidence="2 3">
    <name type="scientific">Aspergillus sclerotiicarbonarius (strain CBS 121057 / IBT 28362)</name>
    <dbReference type="NCBI Taxonomy" id="1448318"/>
    <lineage>
        <taxon>Eukaryota</taxon>
        <taxon>Fungi</taxon>
        <taxon>Dikarya</taxon>
        <taxon>Ascomycota</taxon>
        <taxon>Pezizomycotina</taxon>
        <taxon>Eurotiomycetes</taxon>
        <taxon>Eurotiomycetidae</taxon>
        <taxon>Eurotiales</taxon>
        <taxon>Aspergillaceae</taxon>
        <taxon>Aspergillus</taxon>
        <taxon>Aspergillus subgen. Circumdati</taxon>
    </lineage>
</organism>
<keyword evidence="3" id="KW-1185">Reference proteome</keyword>
<name>A0A319F6S0_ASPSB</name>
<dbReference type="VEuPathDB" id="FungiDB:BO78DRAFT_303248"/>
<dbReference type="OrthoDB" id="5431239at2759"/>
<feature type="non-terminal residue" evidence="2">
    <location>
        <position position="644"/>
    </location>
</feature>
<evidence type="ECO:0000256" key="1">
    <source>
        <dbReference type="SAM" id="MobiDB-lite"/>
    </source>
</evidence>